<name>A0ABQ2INR8_9PSEU</name>
<evidence type="ECO:0000313" key="2">
    <source>
        <dbReference type="EMBL" id="GGN23466.1"/>
    </source>
</evidence>
<gene>
    <name evidence="2" type="ORF">GCM10011609_76310</name>
</gene>
<organism evidence="2 3">
    <name type="scientific">Lentzea pudingi</name>
    <dbReference type="NCBI Taxonomy" id="1789439"/>
    <lineage>
        <taxon>Bacteria</taxon>
        <taxon>Bacillati</taxon>
        <taxon>Actinomycetota</taxon>
        <taxon>Actinomycetes</taxon>
        <taxon>Pseudonocardiales</taxon>
        <taxon>Pseudonocardiaceae</taxon>
        <taxon>Lentzea</taxon>
    </lineage>
</organism>
<comment type="caution">
    <text evidence="2">The sequence shown here is derived from an EMBL/GenBank/DDBJ whole genome shotgun (WGS) entry which is preliminary data.</text>
</comment>
<accession>A0ABQ2INR8</accession>
<feature type="region of interest" description="Disordered" evidence="1">
    <location>
        <begin position="31"/>
        <end position="55"/>
    </location>
</feature>
<evidence type="ECO:0000256" key="1">
    <source>
        <dbReference type="SAM" id="MobiDB-lite"/>
    </source>
</evidence>
<evidence type="ECO:0000313" key="3">
    <source>
        <dbReference type="Proteomes" id="UP000597656"/>
    </source>
</evidence>
<keyword evidence="3" id="KW-1185">Reference proteome</keyword>
<dbReference type="EMBL" id="BMNC01000019">
    <property type="protein sequence ID" value="GGN23466.1"/>
    <property type="molecule type" value="Genomic_DNA"/>
</dbReference>
<sequence>MRNRLAMDVTEAGSMFDRPIVQTNLMTTVNGAQRGTSRRRLSSSDGPDDKAWYGGVTGSAPNTVLLESAAGVGEGVRTGLASVVIGGLMMTQIRRIPWQEMDYTIPVFLTIAIIPLIERLPNARSQLT</sequence>
<reference evidence="3" key="1">
    <citation type="journal article" date="2019" name="Int. J. Syst. Evol. Microbiol.">
        <title>The Global Catalogue of Microorganisms (GCM) 10K type strain sequencing project: providing services to taxonomists for standard genome sequencing and annotation.</title>
        <authorList>
            <consortium name="The Broad Institute Genomics Platform"/>
            <consortium name="The Broad Institute Genome Sequencing Center for Infectious Disease"/>
            <person name="Wu L."/>
            <person name="Ma J."/>
        </authorList>
    </citation>
    <scope>NUCLEOTIDE SEQUENCE [LARGE SCALE GENOMIC DNA]</scope>
    <source>
        <strain evidence="3">CGMCC 4.7319</strain>
    </source>
</reference>
<dbReference type="Proteomes" id="UP000597656">
    <property type="component" value="Unassembled WGS sequence"/>
</dbReference>
<protein>
    <submittedName>
        <fullName evidence="2">Uncharacterized protein</fullName>
    </submittedName>
</protein>
<proteinExistence type="predicted"/>